<feature type="signal peptide" evidence="1">
    <location>
        <begin position="1"/>
        <end position="20"/>
    </location>
</feature>
<sequence length="172" mass="17164">MARRAYVVAAVAAAVGLVAAGCGNSSNSHTATSASTPASKASKTVTASVSQATTTTSASVNTDLQALIPVPPNTAHTDGPDSIQENGIHLHFMVNGAPVEVMAAYKTALLGKSWSLILDSSSNGGSGGGATYTASNGNAFGFFNGGGWGDTVDIDACAWPAKPADHSCGHQR</sequence>
<feature type="chain" id="PRO_5039609016" evidence="1">
    <location>
        <begin position="21"/>
        <end position="172"/>
    </location>
</feature>
<reference evidence="2 3" key="1">
    <citation type="submission" date="2017-01" db="EMBL/GenBank/DDBJ databases">
        <authorList>
            <consortium name="Urmite Genomes"/>
        </authorList>
    </citation>
    <scope>NUCLEOTIDE SEQUENCE [LARGE SCALE GENOMIC DNA]</scope>
    <source>
        <strain evidence="2 3">AB57</strain>
    </source>
</reference>
<dbReference type="EMBL" id="FUFA01000005">
    <property type="protein sequence ID" value="SPM36239.1"/>
    <property type="molecule type" value="Genomic_DNA"/>
</dbReference>
<organism evidence="2 3">
    <name type="scientific">Mycobacterium rhizamassiliense</name>
    <dbReference type="NCBI Taxonomy" id="1841860"/>
    <lineage>
        <taxon>Bacteria</taxon>
        <taxon>Bacillati</taxon>
        <taxon>Actinomycetota</taxon>
        <taxon>Actinomycetes</taxon>
        <taxon>Mycobacteriales</taxon>
        <taxon>Mycobacteriaceae</taxon>
        <taxon>Mycobacterium</taxon>
    </lineage>
</organism>
<keyword evidence="3" id="KW-1185">Reference proteome</keyword>
<accession>A0A2U3NXJ7</accession>
<dbReference type="Proteomes" id="UP000240988">
    <property type="component" value="Unassembled WGS sequence"/>
</dbReference>
<dbReference type="PROSITE" id="PS51257">
    <property type="entry name" value="PROKAR_LIPOPROTEIN"/>
    <property type="match status" value="1"/>
</dbReference>
<keyword evidence="1" id="KW-0732">Signal</keyword>
<proteinExistence type="predicted"/>
<dbReference type="OrthoDB" id="4749256at2"/>
<dbReference type="RefSeq" id="WP_077088963.1">
    <property type="nucleotide sequence ID" value="NZ_LT721901.1"/>
</dbReference>
<protein>
    <submittedName>
        <fullName evidence="2">Uncharacterized protein</fullName>
    </submittedName>
</protein>
<name>A0A2U3NXJ7_9MYCO</name>
<evidence type="ECO:0000256" key="1">
    <source>
        <dbReference type="SAM" id="SignalP"/>
    </source>
</evidence>
<gene>
    <name evidence="2" type="ORF">MRAB57_4079</name>
</gene>
<dbReference type="AlphaFoldDB" id="A0A2U3NXJ7"/>
<evidence type="ECO:0000313" key="2">
    <source>
        <dbReference type="EMBL" id="SPM36239.1"/>
    </source>
</evidence>
<dbReference type="STRING" id="1841860.GCA_900157375_04082"/>
<evidence type="ECO:0000313" key="3">
    <source>
        <dbReference type="Proteomes" id="UP000240988"/>
    </source>
</evidence>